<evidence type="ECO:0000259" key="1">
    <source>
        <dbReference type="Pfam" id="PF00561"/>
    </source>
</evidence>
<name>A0A1H6XZS1_9DEIO</name>
<keyword evidence="3" id="KW-1185">Reference proteome</keyword>
<dbReference type="GO" id="GO:0004806">
    <property type="term" value="F:triacylglycerol lipase activity"/>
    <property type="evidence" value="ECO:0007669"/>
    <property type="project" value="TreeGrafter"/>
</dbReference>
<dbReference type="PANTHER" id="PTHR43433:SF5">
    <property type="entry name" value="AB HYDROLASE-1 DOMAIN-CONTAINING PROTEIN"/>
    <property type="match status" value="1"/>
</dbReference>
<proteinExistence type="predicted"/>
<reference evidence="3" key="1">
    <citation type="submission" date="2016-10" db="EMBL/GenBank/DDBJ databases">
        <authorList>
            <person name="Varghese N."/>
            <person name="Submissions S."/>
        </authorList>
    </citation>
    <scope>NUCLEOTIDE SEQUENCE [LARGE SCALE GENOMIC DNA]</scope>
    <source>
        <strain evidence="3">CGMCC 1.10218</strain>
    </source>
</reference>
<accession>A0A1H6XZS1</accession>
<dbReference type="InterPro" id="IPR000073">
    <property type="entry name" value="AB_hydrolase_1"/>
</dbReference>
<dbReference type="OrthoDB" id="9805423at2"/>
<dbReference type="PANTHER" id="PTHR43433">
    <property type="entry name" value="HYDROLASE, ALPHA/BETA FOLD FAMILY PROTEIN"/>
    <property type="match status" value="1"/>
</dbReference>
<dbReference type="InterPro" id="IPR029058">
    <property type="entry name" value="AB_hydrolase_fold"/>
</dbReference>
<dbReference type="STRING" id="856736.SAMN04488058_106109"/>
<evidence type="ECO:0000313" key="2">
    <source>
        <dbReference type="EMBL" id="SEJ34558.1"/>
    </source>
</evidence>
<feature type="domain" description="AB hydrolase-1" evidence="1">
    <location>
        <begin position="22"/>
        <end position="250"/>
    </location>
</feature>
<sequence>MADIGGRLIAYDEVTPPEPRGTVLLLGGLGGTRLTWRGQLRAFGHRYRTLAPDHRDSGESDPADADYTTAEQADDAAAFLRAVGAVPAQVLGLSMGGFVALHLALRHPALVRSLVLVGTSAGGARHVRPDAAGLEALRPDFSLPHGERALRSARLMMRPGFLDGSPGVARAIAQGAEYAPPTPESYARQFRSTRTHDVTGELGRLSVPTLVVHGTADPVVRFANGEHLAGAIPGAQLVAYPGVGHLPHLEYAPDFNRDVLAFFDRHA</sequence>
<dbReference type="InterPro" id="IPR050471">
    <property type="entry name" value="AB_hydrolase"/>
</dbReference>
<organism evidence="2 3">
    <name type="scientific">Deinococcus reticulitermitis</name>
    <dbReference type="NCBI Taxonomy" id="856736"/>
    <lineage>
        <taxon>Bacteria</taxon>
        <taxon>Thermotogati</taxon>
        <taxon>Deinococcota</taxon>
        <taxon>Deinococci</taxon>
        <taxon>Deinococcales</taxon>
        <taxon>Deinococcaceae</taxon>
        <taxon>Deinococcus</taxon>
    </lineage>
</organism>
<dbReference type="Pfam" id="PF00561">
    <property type="entry name" value="Abhydrolase_1"/>
    <property type="match status" value="1"/>
</dbReference>
<dbReference type="PRINTS" id="PR00111">
    <property type="entry name" value="ABHYDROLASE"/>
</dbReference>
<dbReference type="GO" id="GO:0046503">
    <property type="term" value="P:glycerolipid catabolic process"/>
    <property type="evidence" value="ECO:0007669"/>
    <property type="project" value="TreeGrafter"/>
</dbReference>
<dbReference type="Proteomes" id="UP000199223">
    <property type="component" value="Unassembled WGS sequence"/>
</dbReference>
<dbReference type="RefSeq" id="WP_092264301.1">
    <property type="nucleotide sequence ID" value="NZ_FNZA01000006.1"/>
</dbReference>
<evidence type="ECO:0000313" key="3">
    <source>
        <dbReference type="Proteomes" id="UP000199223"/>
    </source>
</evidence>
<dbReference type="EMBL" id="FNZA01000006">
    <property type="protein sequence ID" value="SEJ34558.1"/>
    <property type="molecule type" value="Genomic_DNA"/>
</dbReference>
<dbReference type="SUPFAM" id="SSF53474">
    <property type="entry name" value="alpha/beta-Hydrolases"/>
    <property type="match status" value="1"/>
</dbReference>
<dbReference type="Gene3D" id="3.40.50.1820">
    <property type="entry name" value="alpha/beta hydrolase"/>
    <property type="match status" value="1"/>
</dbReference>
<protein>
    <submittedName>
        <fullName evidence="2">Pimeloyl-ACP methyl ester carboxylesterase</fullName>
    </submittedName>
</protein>
<gene>
    <name evidence="2" type="ORF">SAMN04488058_106109</name>
</gene>
<dbReference type="AlphaFoldDB" id="A0A1H6XZS1"/>